<dbReference type="Proteomes" id="UP001186974">
    <property type="component" value="Unassembled WGS sequence"/>
</dbReference>
<sequence length="506" mass="52917">MTSTLSSAPTPIANNAAQSANSASSSASGTTSPAVPAARSYASATAASKKQTTAPAIASSTPSVAAGGSAPAQNGKSTSISPVNGKGNIQPAVPQVGAPAIANGAPGQNEHNRNSSVTIPASGNSGYMPNGGAVGAASHRPNINFGSMTANGSPAIANSTPHQSHANLSAPQNNPRITSPANSPSPIPQPLASSGGRPPSSLQGQGNGLSFGAMGGDGTDQVCDIKFYNSESLANKTSQLRAPSMPQGPAGQHLRRESSTSSQNGEMGPAGMNTMNRGFPPNGRGRGFPPSFDPRMNSPNMAYRNMQPMQPRTPQNMPQFPNQGRVPSSPYQNRASPALQPAQMAHMPYGGYQQHLQPHQQQVKPPSHSRQHSHSAIKDSKNTAPQQQHKPVSFSASSRFSNQHQGSDFTYNFDSPNFEPANGAYDQYLTFLSNQMMYGMPQQFDPNYQYYAANPYMHAGMPPYQGAPPSPRPNFNAPHGVPQSYMQGQYGSPANTQMARTPSQGP</sequence>
<keyword evidence="2" id="KW-1185">Reference proteome</keyword>
<protein>
    <submittedName>
        <fullName evidence="1">Uncharacterized protein</fullName>
    </submittedName>
</protein>
<organism evidence="1 2">
    <name type="scientific">Coniosporium uncinatum</name>
    <dbReference type="NCBI Taxonomy" id="93489"/>
    <lineage>
        <taxon>Eukaryota</taxon>
        <taxon>Fungi</taxon>
        <taxon>Dikarya</taxon>
        <taxon>Ascomycota</taxon>
        <taxon>Pezizomycotina</taxon>
        <taxon>Dothideomycetes</taxon>
        <taxon>Dothideomycetes incertae sedis</taxon>
        <taxon>Coniosporium</taxon>
    </lineage>
</organism>
<reference evidence="1" key="1">
    <citation type="submission" date="2024-09" db="EMBL/GenBank/DDBJ databases">
        <title>Black Yeasts Isolated from many extreme environments.</title>
        <authorList>
            <person name="Coleine C."/>
            <person name="Stajich J.E."/>
            <person name="Selbmann L."/>
        </authorList>
    </citation>
    <scope>NUCLEOTIDE SEQUENCE</scope>
    <source>
        <strain evidence="1">CCFEE 5737</strain>
    </source>
</reference>
<accession>A0ACC3CXS6</accession>
<comment type="caution">
    <text evidence="1">The sequence shown here is derived from an EMBL/GenBank/DDBJ whole genome shotgun (WGS) entry which is preliminary data.</text>
</comment>
<evidence type="ECO:0000313" key="2">
    <source>
        <dbReference type="Proteomes" id="UP001186974"/>
    </source>
</evidence>
<dbReference type="EMBL" id="JAWDJW010010047">
    <property type="protein sequence ID" value="KAK3051505.1"/>
    <property type="molecule type" value="Genomic_DNA"/>
</dbReference>
<feature type="non-terminal residue" evidence="1">
    <location>
        <position position="506"/>
    </location>
</feature>
<evidence type="ECO:0000313" key="1">
    <source>
        <dbReference type="EMBL" id="KAK3051505.1"/>
    </source>
</evidence>
<proteinExistence type="predicted"/>
<gene>
    <name evidence="1" type="ORF">LTS18_012417</name>
</gene>
<name>A0ACC3CXS6_9PEZI</name>